<dbReference type="RefSeq" id="WP_354143995.1">
    <property type="nucleotide sequence ID" value="NZ_JAZDQV010000003.1"/>
</dbReference>
<gene>
    <name evidence="2" type="ORF">VRS74_04240</name>
</gene>
<evidence type="ECO:0000256" key="1">
    <source>
        <dbReference type="SAM" id="SignalP"/>
    </source>
</evidence>
<keyword evidence="1" id="KW-0732">Signal</keyword>
<evidence type="ECO:0000313" key="3">
    <source>
        <dbReference type="Proteomes" id="UP001343492"/>
    </source>
</evidence>
<reference evidence="2 3" key="1">
    <citation type="submission" date="2024-01" db="EMBL/GenBank/DDBJ databases">
        <title>The genome sequence of Erythrobacteraceae sp. strain 1XM1-14.</title>
        <authorList>
            <person name="Liu Y."/>
        </authorList>
    </citation>
    <scope>NUCLEOTIDE SEQUENCE [LARGE SCALE GENOMIC DNA]</scope>
    <source>
        <strain evidence="2 3">1XM1-14</strain>
    </source>
</reference>
<evidence type="ECO:0000313" key="2">
    <source>
        <dbReference type="EMBL" id="MEE1876892.1"/>
    </source>
</evidence>
<feature type="chain" id="PRO_5047416828" evidence="1">
    <location>
        <begin position="25"/>
        <end position="50"/>
    </location>
</feature>
<sequence>MNKKSKTKAAIGAAAIGSAAIAAALLYANKRKKKDEPKPIVPSGEQPETD</sequence>
<keyword evidence="2" id="KW-0413">Isomerase</keyword>
<organism evidence="2 3">
    <name type="scientific">Altererythrobacter litoralis</name>
    <dbReference type="NCBI Taxonomy" id="3113904"/>
    <lineage>
        <taxon>Bacteria</taxon>
        <taxon>Pseudomonadati</taxon>
        <taxon>Pseudomonadota</taxon>
        <taxon>Alphaproteobacteria</taxon>
        <taxon>Sphingomonadales</taxon>
        <taxon>Erythrobacteraceae</taxon>
        <taxon>Altererythrobacter</taxon>
    </lineage>
</organism>
<comment type="caution">
    <text evidence="2">The sequence shown here is derived from an EMBL/GenBank/DDBJ whole genome shotgun (WGS) entry which is preliminary data.</text>
</comment>
<dbReference type="Proteomes" id="UP001343492">
    <property type="component" value="Unassembled WGS sequence"/>
</dbReference>
<protein>
    <submittedName>
        <fullName evidence="2">Isopropylmalate isomerase</fullName>
    </submittedName>
</protein>
<accession>A0ABU7GCR5</accession>
<proteinExistence type="predicted"/>
<keyword evidence="3" id="KW-1185">Reference proteome</keyword>
<dbReference type="EMBL" id="JAZDQV010000003">
    <property type="protein sequence ID" value="MEE1876892.1"/>
    <property type="molecule type" value="Genomic_DNA"/>
</dbReference>
<feature type="signal peptide" evidence="1">
    <location>
        <begin position="1"/>
        <end position="24"/>
    </location>
</feature>
<dbReference type="GO" id="GO:0016853">
    <property type="term" value="F:isomerase activity"/>
    <property type="evidence" value="ECO:0007669"/>
    <property type="project" value="UniProtKB-KW"/>
</dbReference>
<name>A0ABU7GCR5_9SPHN</name>